<reference evidence="1" key="1">
    <citation type="journal article" date="2014" name="Front. Microbiol.">
        <title>High frequency of phylogenetically diverse reductive dehalogenase-homologous genes in deep subseafloor sedimentary metagenomes.</title>
        <authorList>
            <person name="Kawai M."/>
            <person name="Futagami T."/>
            <person name="Toyoda A."/>
            <person name="Takaki Y."/>
            <person name="Nishi S."/>
            <person name="Hori S."/>
            <person name="Arai W."/>
            <person name="Tsubouchi T."/>
            <person name="Morono Y."/>
            <person name="Uchiyama I."/>
            <person name="Ito T."/>
            <person name="Fujiyama A."/>
            <person name="Inagaki F."/>
            <person name="Takami H."/>
        </authorList>
    </citation>
    <scope>NUCLEOTIDE SEQUENCE</scope>
    <source>
        <strain evidence="1">Expedition CK06-06</strain>
    </source>
</reference>
<feature type="non-terminal residue" evidence="1">
    <location>
        <position position="90"/>
    </location>
</feature>
<organism evidence="1">
    <name type="scientific">marine sediment metagenome</name>
    <dbReference type="NCBI Taxonomy" id="412755"/>
    <lineage>
        <taxon>unclassified sequences</taxon>
        <taxon>metagenomes</taxon>
        <taxon>ecological metagenomes</taxon>
    </lineage>
</organism>
<accession>X1EAV4</accession>
<evidence type="ECO:0000313" key="1">
    <source>
        <dbReference type="EMBL" id="GAH30411.1"/>
    </source>
</evidence>
<dbReference type="EMBL" id="BART01040644">
    <property type="protein sequence ID" value="GAH30411.1"/>
    <property type="molecule type" value="Genomic_DNA"/>
</dbReference>
<comment type="caution">
    <text evidence="1">The sequence shown here is derived from an EMBL/GenBank/DDBJ whole genome shotgun (WGS) entry which is preliminary data.</text>
</comment>
<gene>
    <name evidence="1" type="ORF">S01H4_66007</name>
</gene>
<sequence>LPIFGEKAYIPSPVITSADLTDMLERETHYVRAVDDAQCTALSGALLSKYQMANNKGSAILPFVHFGQEIYDYVNVVDARAGDNRAGNVG</sequence>
<feature type="non-terminal residue" evidence="1">
    <location>
        <position position="1"/>
    </location>
</feature>
<name>X1EAV4_9ZZZZ</name>
<dbReference type="AlphaFoldDB" id="X1EAV4"/>
<protein>
    <submittedName>
        <fullName evidence="1">Uncharacterized protein</fullName>
    </submittedName>
</protein>
<proteinExistence type="predicted"/>